<dbReference type="Pfam" id="PF00583">
    <property type="entry name" value="Acetyltransf_1"/>
    <property type="match status" value="1"/>
</dbReference>
<name>A0ABS8ZEH3_9PSEU</name>
<evidence type="ECO:0000259" key="3">
    <source>
        <dbReference type="PROSITE" id="PS51186"/>
    </source>
</evidence>
<dbReference type="RefSeq" id="WP_233726543.1">
    <property type="nucleotide sequence ID" value="NZ_JAJVCN010000002.1"/>
</dbReference>
<dbReference type="InterPro" id="IPR016181">
    <property type="entry name" value="Acyl_CoA_acyltransferase"/>
</dbReference>
<dbReference type="CDD" id="cd04301">
    <property type="entry name" value="NAT_SF"/>
    <property type="match status" value="1"/>
</dbReference>
<dbReference type="SUPFAM" id="SSF55729">
    <property type="entry name" value="Acyl-CoA N-acyltransferases (Nat)"/>
    <property type="match status" value="1"/>
</dbReference>
<evidence type="ECO:0000313" key="5">
    <source>
        <dbReference type="Proteomes" id="UP001521150"/>
    </source>
</evidence>
<reference evidence="4 5" key="1">
    <citation type="submission" date="2021-12" db="EMBL/GenBank/DDBJ databases">
        <title>Genome sequence of Kibdelosporangium philippinense ATCC 49844.</title>
        <authorList>
            <person name="Fedorov E.A."/>
            <person name="Omeragic M."/>
            <person name="Shalygina K.F."/>
            <person name="Maclea K.S."/>
        </authorList>
    </citation>
    <scope>NUCLEOTIDE SEQUENCE [LARGE SCALE GENOMIC DNA]</scope>
    <source>
        <strain evidence="4 5">ATCC 49844</strain>
    </source>
</reference>
<keyword evidence="1" id="KW-0808">Transferase</keyword>
<dbReference type="PROSITE" id="PS51186">
    <property type="entry name" value="GNAT"/>
    <property type="match status" value="1"/>
</dbReference>
<evidence type="ECO:0000256" key="1">
    <source>
        <dbReference type="ARBA" id="ARBA00022679"/>
    </source>
</evidence>
<dbReference type="Gene3D" id="3.40.630.30">
    <property type="match status" value="1"/>
</dbReference>
<keyword evidence="5" id="KW-1185">Reference proteome</keyword>
<dbReference type="EMBL" id="JAJVCN010000002">
    <property type="protein sequence ID" value="MCE7004923.1"/>
    <property type="molecule type" value="Genomic_DNA"/>
</dbReference>
<dbReference type="InterPro" id="IPR050832">
    <property type="entry name" value="Bact_Acetyltransf"/>
</dbReference>
<protein>
    <submittedName>
        <fullName evidence="4">GNAT family N-acetyltransferase</fullName>
    </submittedName>
</protein>
<evidence type="ECO:0000313" key="4">
    <source>
        <dbReference type="EMBL" id="MCE7004923.1"/>
    </source>
</evidence>
<gene>
    <name evidence="4" type="ORF">LWC34_19130</name>
</gene>
<dbReference type="PANTHER" id="PTHR43877">
    <property type="entry name" value="AMINOALKYLPHOSPHONATE N-ACETYLTRANSFERASE-RELATED-RELATED"/>
    <property type="match status" value="1"/>
</dbReference>
<comment type="caution">
    <text evidence="4">The sequence shown here is derived from an EMBL/GenBank/DDBJ whole genome shotgun (WGS) entry which is preliminary data.</text>
</comment>
<accession>A0ABS8ZEH3</accession>
<evidence type="ECO:0000256" key="2">
    <source>
        <dbReference type="ARBA" id="ARBA00023315"/>
    </source>
</evidence>
<keyword evidence="2" id="KW-0012">Acyltransferase</keyword>
<organism evidence="4 5">
    <name type="scientific">Kibdelosporangium philippinense</name>
    <dbReference type="NCBI Taxonomy" id="211113"/>
    <lineage>
        <taxon>Bacteria</taxon>
        <taxon>Bacillati</taxon>
        <taxon>Actinomycetota</taxon>
        <taxon>Actinomycetes</taxon>
        <taxon>Pseudonocardiales</taxon>
        <taxon>Pseudonocardiaceae</taxon>
        <taxon>Kibdelosporangium</taxon>
    </lineage>
</organism>
<feature type="domain" description="N-acetyltransferase" evidence="3">
    <location>
        <begin position="4"/>
        <end position="144"/>
    </location>
</feature>
<sequence>MTKYTLRPLAAADQPRIVQLLTESWGAPKVVIGHGRVVDASALPGLVASQDGEIVGLLTYRVEGRTAELVTLNAYVAEGGIGTAMLEAMKPIVKELGCERIILMTTNDNTDAIRFYQRRGFHMHELRAGAIEAARAIKPEIPLTGNHGIPIRDELEFELLL</sequence>
<dbReference type="InterPro" id="IPR000182">
    <property type="entry name" value="GNAT_dom"/>
</dbReference>
<dbReference type="Proteomes" id="UP001521150">
    <property type="component" value="Unassembled WGS sequence"/>
</dbReference>
<proteinExistence type="predicted"/>